<name>A0ABR7VIK1_9FLAO</name>
<evidence type="ECO:0008006" key="3">
    <source>
        <dbReference type="Google" id="ProtNLM"/>
    </source>
</evidence>
<reference evidence="1 2" key="1">
    <citation type="submission" date="2020-05" db="EMBL/GenBank/DDBJ databases">
        <title>The draft genome sequence of Maribacter arenosus CAU 1321.</title>
        <authorList>
            <person name="Mu L."/>
        </authorList>
    </citation>
    <scope>NUCLEOTIDE SEQUENCE [LARGE SCALE GENOMIC DNA]</scope>
    <source>
        <strain evidence="1 2">CAU 1321</strain>
    </source>
</reference>
<evidence type="ECO:0000313" key="2">
    <source>
        <dbReference type="Proteomes" id="UP000598350"/>
    </source>
</evidence>
<dbReference type="EMBL" id="JABTCG010000005">
    <property type="protein sequence ID" value="MBD0851972.1"/>
    <property type="molecule type" value="Genomic_DNA"/>
</dbReference>
<keyword evidence="2" id="KW-1185">Reference proteome</keyword>
<protein>
    <recommendedName>
        <fullName evidence="3">Lipocalin-like domain-containing protein</fullName>
    </recommendedName>
</protein>
<organism evidence="1 2">
    <name type="scientific">Maribacter arenosus</name>
    <dbReference type="NCBI Taxonomy" id="1854708"/>
    <lineage>
        <taxon>Bacteria</taxon>
        <taxon>Pseudomonadati</taxon>
        <taxon>Bacteroidota</taxon>
        <taxon>Flavobacteriia</taxon>
        <taxon>Flavobacteriales</taxon>
        <taxon>Flavobacteriaceae</taxon>
        <taxon>Maribacter</taxon>
    </lineage>
</organism>
<gene>
    <name evidence="1" type="ORF">HPE63_14920</name>
</gene>
<sequence>MGTSIKTIVLSTILALFVVCSCSKEEDSLVKKGPFNISELAGNWEATKAGFTGNDMAIDLIAEGGTVTMSVQSSGKFTMNIDPVDRAAYTVSGEMFWEEWEGSSYFAIEWDDYPGDWDTYGATLTATTLRINGGFDTGEYDFENDGTFESVSVTFEFVRV</sequence>
<evidence type="ECO:0000313" key="1">
    <source>
        <dbReference type="EMBL" id="MBD0851972.1"/>
    </source>
</evidence>
<proteinExistence type="predicted"/>
<dbReference type="PROSITE" id="PS51257">
    <property type="entry name" value="PROKAR_LIPOPROTEIN"/>
    <property type="match status" value="1"/>
</dbReference>
<dbReference type="RefSeq" id="WP_188315086.1">
    <property type="nucleotide sequence ID" value="NZ_JABTCG010000005.1"/>
</dbReference>
<dbReference type="Proteomes" id="UP000598350">
    <property type="component" value="Unassembled WGS sequence"/>
</dbReference>
<accession>A0ABR7VIK1</accession>
<comment type="caution">
    <text evidence="1">The sequence shown here is derived from an EMBL/GenBank/DDBJ whole genome shotgun (WGS) entry which is preliminary data.</text>
</comment>